<dbReference type="AlphaFoldDB" id="A0A655E1M4"/>
<sequence>MGTVNFTLRLMGVVISELTGRTLSGVSKPTPCGCSITSVALPSASVMPWYVIDAWEEPKGVPPITSVPSLGSVKPVVALSRFLPCDMVTVKLALGTLNPFSALTEWTFIVICSPTLATALRNDSSPLK</sequence>
<evidence type="ECO:0000313" key="2">
    <source>
        <dbReference type="EMBL" id="CNV20428.1"/>
    </source>
</evidence>
<accession>A0A655E1M4</accession>
<dbReference type="Proteomes" id="UP000041314">
    <property type="component" value="Unassembled WGS sequence"/>
</dbReference>
<organism evidence="1 4">
    <name type="scientific">Salmonella enterica subsp. enterica serovar Bovismorbificans</name>
    <dbReference type="NCBI Taxonomy" id="58097"/>
    <lineage>
        <taxon>Bacteria</taxon>
        <taxon>Pseudomonadati</taxon>
        <taxon>Pseudomonadota</taxon>
        <taxon>Gammaproteobacteria</taxon>
        <taxon>Enterobacterales</taxon>
        <taxon>Enterobacteriaceae</taxon>
        <taxon>Salmonella</taxon>
    </lineage>
</organism>
<evidence type="ECO:0000313" key="3">
    <source>
        <dbReference type="Proteomes" id="UP000041314"/>
    </source>
</evidence>
<evidence type="ECO:0000313" key="4">
    <source>
        <dbReference type="Proteomes" id="UP000042394"/>
    </source>
</evidence>
<name>A0A655E1M4_SALET</name>
<dbReference type="EMBL" id="CQPA01000068">
    <property type="protein sequence ID" value="CNV20428.1"/>
    <property type="molecule type" value="Genomic_DNA"/>
</dbReference>
<reference evidence="3 4" key="1">
    <citation type="submission" date="2015-03" db="EMBL/GenBank/DDBJ databases">
        <authorList>
            <consortium name="Pathogen Informatics"/>
        </authorList>
    </citation>
    <scope>NUCLEOTIDE SEQUENCE [LARGE SCALE GENOMIC DNA]</scope>
    <source>
        <strain evidence="2 3">A1104</strain>
        <strain evidence="1 4">D4891</strain>
    </source>
</reference>
<evidence type="ECO:0000313" key="1">
    <source>
        <dbReference type="EMBL" id="CNU99144.1"/>
    </source>
</evidence>
<dbReference type="Proteomes" id="UP000042394">
    <property type="component" value="Unassembled WGS sequence"/>
</dbReference>
<gene>
    <name evidence="2" type="ORF">ERS008198_04646</name>
    <name evidence="1" type="ORF">ERS008207_03996</name>
</gene>
<protein>
    <submittedName>
        <fullName evidence="1">Uncharacterized protein</fullName>
    </submittedName>
</protein>
<dbReference type="EMBL" id="CQPD01000051">
    <property type="protein sequence ID" value="CNU99144.1"/>
    <property type="molecule type" value="Genomic_DNA"/>
</dbReference>
<proteinExistence type="predicted"/>